<comment type="caution">
    <text evidence="1">The sequence shown here is derived from an EMBL/GenBank/DDBJ whole genome shotgun (WGS) entry which is preliminary data.</text>
</comment>
<dbReference type="AlphaFoldDB" id="A0AAN6QGS4"/>
<sequence length="77" mass="8808">MEILFLLLPSGFHCFHIACLLDGLSDPEFAGSQGKEQLLREWSIHAMYGVRRCFEGYDVRLTPDRNPAALGSFYDVW</sequence>
<evidence type="ECO:0000313" key="1">
    <source>
        <dbReference type="EMBL" id="KAK4109848.1"/>
    </source>
</evidence>
<protein>
    <submittedName>
        <fullName evidence="1">Uncharacterized protein</fullName>
    </submittedName>
</protein>
<dbReference type="Proteomes" id="UP001302812">
    <property type="component" value="Unassembled WGS sequence"/>
</dbReference>
<gene>
    <name evidence="1" type="ORF">N656DRAFT_782259</name>
</gene>
<proteinExistence type="predicted"/>
<dbReference type="RefSeq" id="XP_064667418.1">
    <property type="nucleotide sequence ID" value="XM_064815728.1"/>
</dbReference>
<organism evidence="1 2">
    <name type="scientific">Canariomyces notabilis</name>
    <dbReference type="NCBI Taxonomy" id="2074819"/>
    <lineage>
        <taxon>Eukaryota</taxon>
        <taxon>Fungi</taxon>
        <taxon>Dikarya</taxon>
        <taxon>Ascomycota</taxon>
        <taxon>Pezizomycotina</taxon>
        <taxon>Sordariomycetes</taxon>
        <taxon>Sordariomycetidae</taxon>
        <taxon>Sordariales</taxon>
        <taxon>Chaetomiaceae</taxon>
        <taxon>Canariomyces</taxon>
    </lineage>
</organism>
<reference evidence="1" key="1">
    <citation type="journal article" date="2023" name="Mol. Phylogenet. Evol.">
        <title>Genome-scale phylogeny and comparative genomics of the fungal order Sordariales.</title>
        <authorList>
            <person name="Hensen N."/>
            <person name="Bonometti L."/>
            <person name="Westerberg I."/>
            <person name="Brannstrom I.O."/>
            <person name="Guillou S."/>
            <person name="Cros-Aarteil S."/>
            <person name="Calhoun S."/>
            <person name="Haridas S."/>
            <person name="Kuo A."/>
            <person name="Mondo S."/>
            <person name="Pangilinan J."/>
            <person name="Riley R."/>
            <person name="LaButti K."/>
            <person name="Andreopoulos B."/>
            <person name="Lipzen A."/>
            <person name="Chen C."/>
            <person name="Yan M."/>
            <person name="Daum C."/>
            <person name="Ng V."/>
            <person name="Clum A."/>
            <person name="Steindorff A."/>
            <person name="Ohm R.A."/>
            <person name="Martin F."/>
            <person name="Silar P."/>
            <person name="Natvig D.O."/>
            <person name="Lalanne C."/>
            <person name="Gautier V."/>
            <person name="Ament-Velasquez S.L."/>
            <person name="Kruys A."/>
            <person name="Hutchinson M.I."/>
            <person name="Powell A.J."/>
            <person name="Barry K."/>
            <person name="Miller A.N."/>
            <person name="Grigoriev I.V."/>
            <person name="Debuchy R."/>
            <person name="Gladieux P."/>
            <person name="Hiltunen Thoren M."/>
            <person name="Johannesson H."/>
        </authorList>
    </citation>
    <scope>NUCLEOTIDE SEQUENCE</scope>
    <source>
        <strain evidence="1">CBS 508.74</strain>
    </source>
</reference>
<dbReference type="GeneID" id="89939853"/>
<keyword evidence="2" id="KW-1185">Reference proteome</keyword>
<reference evidence="1" key="2">
    <citation type="submission" date="2023-05" db="EMBL/GenBank/DDBJ databases">
        <authorList>
            <consortium name="Lawrence Berkeley National Laboratory"/>
            <person name="Steindorff A."/>
            <person name="Hensen N."/>
            <person name="Bonometti L."/>
            <person name="Westerberg I."/>
            <person name="Brannstrom I.O."/>
            <person name="Guillou S."/>
            <person name="Cros-Aarteil S."/>
            <person name="Calhoun S."/>
            <person name="Haridas S."/>
            <person name="Kuo A."/>
            <person name="Mondo S."/>
            <person name="Pangilinan J."/>
            <person name="Riley R."/>
            <person name="Labutti K."/>
            <person name="Andreopoulos B."/>
            <person name="Lipzen A."/>
            <person name="Chen C."/>
            <person name="Yanf M."/>
            <person name="Daum C."/>
            <person name="Ng V."/>
            <person name="Clum A."/>
            <person name="Ohm R."/>
            <person name="Martin F."/>
            <person name="Silar P."/>
            <person name="Natvig D."/>
            <person name="Lalanne C."/>
            <person name="Gautier V."/>
            <person name="Ament-Velasquez S.L."/>
            <person name="Kruys A."/>
            <person name="Hutchinson M.I."/>
            <person name="Powell A.J."/>
            <person name="Barry K."/>
            <person name="Miller A.N."/>
            <person name="Grigoriev I.V."/>
            <person name="Debuchy R."/>
            <person name="Gladieux P."/>
            <person name="Thoren M.H."/>
            <person name="Johannesson H."/>
        </authorList>
    </citation>
    <scope>NUCLEOTIDE SEQUENCE</scope>
    <source>
        <strain evidence="1">CBS 508.74</strain>
    </source>
</reference>
<name>A0AAN6QGS4_9PEZI</name>
<evidence type="ECO:0000313" key="2">
    <source>
        <dbReference type="Proteomes" id="UP001302812"/>
    </source>
</evidence>
<dbReference type="EMBL" id="MU853353">
    <property type="protein sequence ID" value="KAK4109848.1"/>
    <property type="molecule type" value="Genomic_DNA"/>
</dbReference>
<accession>A0AAN6QGS4</accession>